<dbReference type="AlphaFoldDB" id="A0A8B0SU71"/>
<reference evidence="1" key="1">
    <citation type="submission" date="2020-01" db="EMBL/GenBank/DDBJ databases">
        <authorList>
            <person name="Qin S."/>
        </authorList>
    </citation>
    <scope>NUCLEOTIDE SEQUENCE</scope>
    <source>
        <strain evidence="1">CVir17-16-YZ6g</strain>
        <plasmid evidence="1">p17-15-vir-like</plasmid>
    </source>
</reference>
<keyword evidence="1" id="KW-0614">Plasmid</keyword>
<protein>
    <submittedName>
        <fullName evidence="1">Uncharacterized protein</fullName>
    </submittedName>
</protein>
<evidence type="ECO:0000313" key="1">
    <source>
        <dbReference type="EMBL" id="QTX14561.1"/>
    </source>
</evidence>
<name>A0A8B0SU71_KLEPN</name>
<accession>A0A8B0SU71</accession>
<organism evidence="1">
    <name type="scientific">Klebsiella pneumoniae</name>
    <dbReference type="NCBI Taxonomy" id="573"/>
    <lineage>
        <taxon>Bacteria</taxon>
        <taxon>Pseudomonadati</taxon>
        <taxon>Pseudomonadota</taxon>
        <taxon>Gammaproteobacteria</taxon>
        <taxon>Enterobacterales</taxon>
        <taxon>Enterobacteriaceae</taxon>
        <taxon>Klebsiella/Raoultella group</taxon>
        <taxon>Klebsiella</taxon>
        <taxon>Klebsiella pneumoniae complex</taxon>
    </lineage>
</organism>
<geneLocation type="plasmid" evidence="1">
    <name>p17-15-vir-like</name>
</geneLocation>
<dbReference type="EMBL" id="MN956836">
    <property type="protein sequence ID" value="QTX14561.1"/>
    <property type="molecule type" value="Genomic_DNA"/>
</dbReference>
<proteinExistence type="predicted"/>
<sequence>MIIAAEVKRDEQGYWTHPALVRSGCETSAELSYWLRTHKLQCFVMTMRDEAPEAFAAGFTDEAPDARGWIPEPPDDDGWFLGSVHDTGDGPVCYWFRHTTKILTPPHRVVVQPRERGKSQFPRSPAFLKHPLRKYCEK</sequence>